<reference evidence="2" key="2">
    <citation type="journal article" date="2019" name="IMA Fungus">
        <title>Genome sequencing and comparison of five Tilletia species to identify candidate genes for the detection of regulated species infecting wheat.</title>
        <authorList>
            <person name="Nguyen H.D.T."/>
            <person name="Sultana T."/>
            <person name="Kesanakurti P."/>
            <person name="Hambleton S."/>
        </authorList>
    </citation>
    <scope>NUCLEOTIDE SEQUENCE</scope>
    <source>
        <strain evidence="2">DAOMC 236422</strain>
    </source>
</reference>
<name>A0A8X7N6J8_9BASI</name>
<dbReference type="PANTHER" id="PTHR33481">
    <property type="entry name" value="REVERSE TRANSCRIPTASE"/>
    <property type="match status" value="1"/>
</dbReference>
<comment type="caution">
    <text evidence="2">The sequence shown here is derived from an EMBL/GenBank/DDBJ whole genome shotgun (WGS) entry which is preliminary data.</text>
</comment>
<gene>
    <name evidence="2" type="ORF">A4X09_0g5667</name>
</gene>
<dbReference type="AlphaFoldDB" id="A0A8X7N6J8"/>
<dbReference type="Pfam" id="PF00078">
    <property type="entry name" value="RVT_1"/>
    <property type="match status" value="1"/>
</dbReference>
<keyword evidence="3" id="KW-1185">Reference proteome</keyword>
<organism evidence="2 3">
    <name type="scientific">Tilletia walkeri</name>
    <dbReference type="NCBI Taxonomy" id="117179"/>
    <lineage>
        <taxon>Eukaryota</taxon>
        <taxon>Fungi</taxon>
        <taxon>Dikarya</taxon>
        <taxon>Basidiomycota</taxon>
        <taxon>Ustilaginomycotina</taxon>
        <taxon>Exobasidiomycetes</taxon>
        <taxon>Tilletiales</taxon>
        <taxon>Tilletiaceae</taxon>
        <taxon>Tilletia</taxon>
    </lineage>
</organism>
<evidence type="ECO:0000259" key="1">
    <source>
        <dbReference type="PROSITE" id="PS50878"/>
    </source>
</evidence>
<evidence type="ECO:0000313" key="3">
    <source>
        <dbReference type="Proteomes" id="UP000078113"/>
    </source>
</evidence>
<dbReference type="PANTHER" id="PTHR33481:SF1">
    <property type="entry name" value="ENDONUCLEASE_EXONUCLEASE_PHOSPHATASE DOMAIN-CONTAINING PROTEIN-RELATED"/>
    <property type="match status" value="1"/>
</dbReference>
<protein>
    <recommendedName>
        <fullName evidence="1">Reverse transcriptase domain-containing protein</fullName>
    </recommendedName>
</protein>
<dbReference type="PROSITE" id="PS50878">
    <property type="entry name" value="RT_POL"/>
    <property type="match status" value="1"/>
</dbReference>
<accession>A0A8X7N6J8</accession>
<dbReference type="SUPFAM" id="SSF56672">
    <property type="entry name" value="DNA/RNA polymerases"/>
    <property type="match status" value="1"/>
</dbReference>
<evidence type="ECO:0000313" key="2">
    <source>
        <dbReference type="EMBL" id="KAE8266690.1"/>
    </source>
</evidence>
<reference evidence="2" key="1">
    <citation type="submission" date="2016-04" db="EMBL/GenBank/DDBJ databases">
        <authorList>
            <person name="Nguyen H.D."/>
            <person name="Samba Siva P."/>
            <person name="Cullis J."/>
            <person name="Levesque C.A."/>
            <person name="Hambleton S."/>
        </authorList>
    </citation>
    <scope>NUCLEOTIDE SEQUENCE</scope>
    <source>
        <strain evidence="2">DAOMC 236422</strain>
    </source>
</reference>
<feature type="domain" description="Reverse transcriptase" evidence="1">
    <location>
        <begin position="1"/>
        <end position="235"/>
    </location>
</feature>
<sequence>MRLAKLGLEEGWIAAEQFGSVPGRSTSDAALTLVHDVEAGWTHTKPLTTSALTFDVQGAYDSVQYILLICHHYEQGVPLHLLRWILSFLLKRQGSMRLDGEDGEMEGIHLGIPQGSPVSPILYILFVAPLHRLFGPAAIDRDLRLVRLISYVDDNLFYIASNSAEWNAKVLKKAYDAAHRWAVENGQRYDAAKKNFIEFVAPRASSVVAGQIVLRDGTVPAVDRMSSFRWSGVHFDSQLRFRSHVDTVTASAKQAAGGMAMLMNAQKGMRVADSRRMYIACNRAFSRG</sequence>
<dbReference type="EMBL" id="LWDG02000306">
    <property type="protein sequence ID" value="KAE8266690.1"/>
    <property type="molecule type" value="Genomic_DNA"/>
</dbReference>
<proteinExistence type="predicted"/>
<dbReference type="InterPro" id="IPR043502">
    <property type="entry name" value="DNA/RNA_pol_sf"/>
</dbReference>
<dbReference type="Proteomes" id="UP000078113">
    <property type="component" value="Unassembled WGS sequence"/>
</dbReference>
<dbReference type="InterPro" id="IPR000477">
    <property type="entry name" value="RT_dom"/>
</dbReference>